<evidence type="ECO:0000313" key="3">
    <source>
        <dbReference type="Proteomes" id="UP000708208"/>
    </source>
</evidence>
<sequence length="129" mass="14273">MTKSECEKICCGRPKTNTRIIGWFQIVGSVGGVGISSLDLNSLDLEAQNHDLRFRLAILSVIFLIVNLGMGIGLLDGSYNKHPGHLKVWLIYEYICLILVLIGVLGATKIVNDHKNEMKTPINNPEVEI</sequence>
<feature type="transmembrane region" description="Helical" evidence="1">
    <location>
        <begin position="89"/>
        <end position="111"/>
    </location>
</feature>
<dbReference type="Proteomes" id="UP000708208">
    <property type="component" value="Unassembled WGS sequence"/>
</dbReference>
<dbReference type="EMBL" id="CAJVCH010396053">
    <property type="protein sequence ID" value="CAG7817504.1"/>
    <property type="molecule type" value="Genomic_DNA"/>
</dbReference>
<proteinExistence type="predicted"/>
<keyword evidence="1" id="KW-0812">Transmembrane</keyword>
<feature type="transmembrane region" description="Helical" evidence="1">
    <location>
        <begin position="20"/>
        <end position="40"/>
    </location>
</feature>
<comment type="caution">
    <text evidence="2">The sequence shown here is derived from an EMBL/GenBank/DDBJ whole genome shotgun (WGS) entry which is preliminary data.</text>
</comment>
<evidence type="ECO:0000313" key="2">
    <source>
        <dbReference type="EMBL" id="CAG7817504.1"/>
    </source>
</evidence>
<organism evidence="2 3">
    <name type="scientific">Allacma fusca</name>
    <dbReference type="NCBI Taxonomy" id="39272"/>
    <lineage>
        <taxon>Eukaryota</taxon>
        <taxon>Metazoa</taxon>
        <taxon>Ecdysozoa</taxon>
        <taxon>Arthropoda</taxon>
        <taxon>Hexapoda</taxon>
        <taxon>Collembola</taxon>
        <taxon>Symphypleona</taxon>
        <taxon>Sminthuridae</taxon>
        <taxon>Allacma</taxon>
    </lineage>
</organism>
<name>A0A8J2L885_9HEXA</name>
<feature type="transmembrane region" description="Helical" evidence="1">
    <location>
        <begin position="52"/>
        <end position="74"/>
    </location>
</feature>
<reference evidence="2" key="1">
    <citation type="submission" date="2021-06" db="EMBL/GenBank/DDBJ databases">
        <authorList>
            <person name="Hodson N. C."/>
            <person name="Mongue J. A."/>
            <person name="Jaron S. K."/>
        </authorList>
    </citation>
    <scope>NUCLEOTIDE SEQUENCE</scope>
</reference>
<keyword evidence="1" id="KW-0472">Membrane</keyword>
<keyword evidence="3" id="KW-1185">Reference proteome</keyword>
<dbReference type="AlphaFoldDB" id="A0A8J2L885"/>
<protein>
    <submittedName>
        <fullName evidence="2">Uncharacterized protein</fullName>
    </submittedName>
</protein>
<keyword evidence="1" id="KW-1133">Transmembrane helix</keyword>
<accession>A0A8J2L885</accession>
<gene>
    <name evidence="2" type="ORF">AFUS01_LOCUS28069</name>
</gene>
<evidence type="ECO:0000256" key="1">
    <source>
        <dbReference type="SAM" id="Phobius"/>
    </source>
</evidence>